<dbReference type="Pfam" id="PF07691">
    <property type="entry name" value="PA14"/>
    <property type="match status" value="1"/>
</dbReference>
<dbReference type="SUPFAM" id="SSF56988">
    <property type="entry name" value="Anthrax protective antigen"/>
    <property type="match status" value="1"/>
</dbReference>
<evidence type="ECO:0000259" key="5">
    <source>
        <dbReference type="PROSITE" id="PS50853"/>
    </source>
</evidence>
<feature type="chain" id="PRO_5046283520" evidence="4">
    <location>
        <begin position="35"/>
        <end position="755"/>
    </location>
</feature>
<dbReference type="Gene3D" id="2.60.40.10">
    <property type="entry name" value="Immunoglobulins"/>
    <property type="match status" value="6"/>
</dbReference>
<dbReference type="Proteomes" id="UP001603418">
    <property type="component" value="Unassembled WGS sequence"/>
</dbReference>
<keyword evidence="4" id="KW-0732">Signal</keyword>
<evidence type="ECO:0000256" key="3">
    <source>
        <dbReference type="SAM" id="MobiDB-lite"/>
    </source>
</evidence>
<dbReference type="SUPFAM" id="SSF49265">
    <property type="entry name" value="Fibronectin type III"/>
    <property type="match status" value="3"/>
</dbReference>
<reference evidence="7 8" key="1">
    <citation type="submission" date="2024-10" db="EMBL/GenBank/DDBJ databases">
        <title>The Natural Products Discovery Center: Release of the First 8490 Sequenced Strains for Exploring Actinobacteria Biosynthetic Diversity.</title>
        <authorList>
            <person name="Kalkreuter E."/>
            <person name="Kautsar S.A."/>
            <person name="Yang D."/>
            <person name="Bader C.D."/>
            <person name="Teijaro C.N."/>
            <person name="Fluegel L."/>
            <person name="Davis C.M."/>
            <person name="Simpson J.R."/>
            <person name="Lauterbach L."/>
            <person name="Steele A.D."/>
            <person name="Gui C."/>
            <person name="Meng S."/>
            <person name="Li G."/>
            <person name="Viehrig K."/>
            <person name="Ye F."/>
            <person name="Su P."/>
            <person name="Kiefer A.F."/>
            <person name="Nichols A."/>
            <person name="Cepeda A.J."/>
            <person name="Yan W."/>
            <person name="Fan B."/>
            <person name="Jiang Y."/>
            <person name="Adhikari A."/>
            <person name="Zheng C.-J."/>
            <person name="Schuster L."/>
            <person name="Cowan T.M."/>
            <person name="Smanski M.J."/>
            <person name="Chevrette M.G."/>
            <person name="De Carvalho L.P.S."/>
            <person name="Shen B."/>
        </authorList>
    </citation>
    <scope>NUCLEOTIDE SEQUENCE [LARGE SCALE GENOMIC DNA]</scope>
    <source>
        <strain evidence="7 8">NPDC013366</strain>
    </source>
</reference>
<feature type="compositionally biased region" description="Polar residues" evidence="3">
    <location>
        <begin position="442"/>
        <end position="458"/>
    </location>
</feature>
<dbReference type="PANTHER" id="PTHR47135:SF1">
    <property type="entry name" value="FIBRONECTIN TYPE III DOMAIN-CONTAINING PROTEIN 7"/>
    <property type="match status" value="1"/>
</dbReference>
<evidence type="ECO:0000313" key="8">
    <source>
        <dbReference type="Proteomes" id="UP001603418"/>
    </source>
</evidence>
<evidence type="ECO:0000259" key="6">
    <source>
        <dbReference type="PROSITE" id="PS51820"/>
    </source>
</evidence>
<sequence length="755" mass="79749">MRISLGTARRTGGAAVLSLATALAGLAFPATAHAAVNCSPGVWKAQYYANTALSGTPKATVCDTAIAENYGNGDPSGVTLPSDYFGVRWTTTRNFGSGGPFDLSVAVQDGARVYLDGTRKIDLWRNVSSTQRKTVRLTIPRGTHTLRVDFAAFTGTANVSFSYTPVIGAKYDKTAPLAPAGVKSSYSASTLKTTLTWSRNYEMDLAGYRVYRRVAGTSGWSLRNSTLITGTTFTEAPPATGATYEYALRAVDRSDNVSALSAVTSVVSADRTAPVVPTGLTATYDPSAGARLSWSPVSGASSYEVQRAAAPQGPFAAVGTPTQSSALTDPAAAVGTTYYYRVRAKDSAGNASPYSPPVQLDATEAKPLPPTAVSANGWVDRNTVSWRYDGDASLRFHVYAAESAGGPWTRLTETPVTGPAYDDYAAPVREVRYYQVRTVTTHGTESNPSATASATRTGDVTPPHMPYGLNAWNGSDGVHLVWTPNTDDTDHYLVMRAATFGAWEQIAVVRDAKYLDTSTPAGEQFGYTVRAVDAAGNVSPMPEPGYGTVYGKRLPVYEKPAAPASVTATVANGNVKVEWTASTSADVAGYYVYRTTGTDPATAYSVSPLITGTTFTSENVPAGKTWHYVVRAVSTHSQWSDFSPMAEVTVSCPVLTAPATPRITGGGRGADYVQLNWEVGACDQGATVSYNVYRSTSGSDVFTPERRIATGVTALTYKDAGLARAYYYYVVTAVAADGTESAPQAVPFGISMMAP</sequence>
<proteinExistence type="predicted"/>
<evidence type="ECO:0000313" key="7">
    <source>
        <dbReference type="EMBL" id="MFF9884214.1"/>
    </source>
</evidence>
<dbReference type="InterPro" id="IPR013783">
    <property type="entry name" value="Ig-like_fold"/>
</dbReference>
<dbReference type="PROSITE" id="PS50853">
    <property type="entry name" value="FN3"/>
    <property type="match status" value="2"/>
</dbReference>
<name>A0ABW6Z189_9ACTN</name>
<dbReference type="InterPro" id="IPR036116">
    <property type="entry name" value="FN3_sf"/>
</dbReference>
<feature type="domain" description="Fibronectin type-III" evidence="5">
    <location>
        <begin position="276"/>
        <end position="365"/>
    </location>
</feature>
<feature type="region of interest" description="Disordered" evidence="3">
    <location>
        <begin position="442"/>
        <end position="461"/>
    </location>
</feature>
<organism evidence="7 8">
    <name type="scientific">Streptomyces eurythermus</name>
    <dbReference type="NCBI Taxonomy" id="42237"/>
    <lineage>
        <taxon>Bacteria</taxon>
        <taxon>Bacillati</taxon>
        <taxon>Actinomycetota</taxon>
        <taxon>Actinomycetes</taxon>
        <taxon>Kitasatosporales</taxon>
        <taxon>Streptomycetaceae</taxon>
        <taxon>Streptomyces</taxon>
    </lineage>
</organism>
<keyword evidence="2" id="KW-0624">Polysaccharide degradation</keyword>
<gene>
    <name evidence="7" type="ORF">ACF1HC_21795</name>
</gene>
<comment type="caution">
    <text evidence="7">The sequence shown here is derived from an EMBL/GenBank/DDBJ whole genome shotgun (WGS) entry which is preliminary data.</text>
</comment>
<feature type="signal peptide" evidence="4">
    <location>
        <begin position="1"/>
        <end position="34"/>
    </location>
</feature>
<keyword evidence="1" id="KW-0326">Glycosidase</keyword>
<keyword evidence="2" id="KW-0119">Carbohydrate metabolism</keyword>
<feature type="domain" description="Fibronectin type-III" evidence="5">
    <location>
        <begin position="559"/>
        <end position="654"/>
    </location>
</feature>
<dbReference type="SMART" id="SM00758">
    <property type="entry name" value="PA14"/>
    <property type="match status" value="1"/>
</dbReference>
<protein>
    <submittedName>
        <fullName evidence="7">Fibronectin type III domain-containing protein</fullName>
    </submittedName>
</protein>
<feature type="domain" description="PA14" evidence="6">
    <location>
        <begin position="38"/>
        <end position="181"/>
    </location>
</feature>
<dbReference type="PROSITE" id="PS51820">
    <property type="entry name" value="PA14"/>
    <property type="match status" value="1"/>
</dbReference>
<dbReference type="InterPro" id="IPR037524">
    <property type="entry name" value="PA14/GLEYA"/>
</dbReference>
<keyword evidence="8" id="KW-1185">Reference proteome</keyword>
<keyword evidence="1" id="KW-0378">Hydrolase</keyword>
<evidence type="ECO:0000256" key="4">
    <source>
        <dbReference type="SAM" id="SignalP"/>
    </source>
</evidence>
<dbReference type="EMBL" id="JBICBM010000010">
    <property type="protein sequence ID" value="MFF9884214.1"/>
    <property type="molecule type" value="Genomic_DNA"/>
</dbReference>
<dbReference type="RefSeq" id="WP_167513314.1">
    <property type="nucleotide sequence ID" value="NZ_JBICBM010000010.1"/>
</dbReference>
<evidence type="ECO:0000256" key="1">
    <source>
        <dbReference type="ARBA" id="ARBA00023295"/>
    </source>
</evidence>
<dbReference type="InterPro" id="IPR011658">
    <property type="entry name" value="PA14_dom"/>
</dbReference>
<dbReference type="PANTHER" id="PTHR47135">
    <property type="entry name" value="FIBRONECTIN TYPE III DOMAIN-CONTAINING PROTEIN 7"/>
    <property type="match status" value="1"/>
</dbReference>
<dbReference type="SMART" id="SM00060">
    <property type="entry name" value="FN3"/>
    <property type="match status" value="5"/>
</dbReference>
<dbReference type="CDD" id="cd00063">
    <property type="entry name" value="FN3"/>
    <property type="match status" value="2"/>
</dbReference>
<accession>A0ABW6Z189</accession>
<evidence type="ECO:0000256" key="2">
    <source>
        <dbReference type="ARBA" id="ARBA00023326"/>
    </source>
</evidence>
<dbReference type="InterPro" id="IPR003961">
    <property type="entry name" value="FN3_dom"/>
</dbReference>